<accession>A0ABZ2UX12</accession>
<evidence type="ECO:0000313" key="2">
    <source>
        <dbReference type="Proteomes" id="UP001483337"/>
    </source>
</evidence>
<dbReference type="Proteomes" id="UP001483337">
    <property type="component" value="Chromosome"/>
</dbReference>
<dbReference type="RefSeq" id="WP_353931667.1">
    <property type="nucleotide sequence ID" value="NZ_CP150886.1"/>
</dbReference>
<name>A0ABZ2UX12_9CYAN</name>
<dbReference type="EMBL" id="CP150886">
    <property type="protein sequence ID" value="WZB88763.1"/>
    <property type="molecule type" value="Genomic_DNA"/>
</dbReference>
<dbReference type="Pfam" id="PF13711">
    <property type="entry name" value="DUF4160"/>
    <property type="match status" value="1"/>
</dbReference>
<protein>
    <submittedName>
        <fullName evidence="1">DUF4160 domain-containing protein</fullName>
    </submittedName>
</protein>
<gene>
    <name evidence="1" type="ORF">WJM97_03525</name>
</gene>
<sequence length="98" mass="11322">MMIKKNILSGNGMPEVCRFLGIIITMYYNDHPPPHFHVRYNQQKAIIDIETLSILEGKLSPRVLGLVIEWAAIHKSELLKNWNLARQNDSLEKIEPLD</sequence>
<dbReference type="InterPro" id="IPR025427">
    <property type="entry name" value="DUF4160"/>
</dbReference>
<reference evidence="1 2" key="1">
    <citation type="submission" date="2024-04" db="EMBL/GenBank/DDBJ databases">
        <title>Okeanomitos corallinicola gen. &amp; sp. nov. (Nostocales, Cyanobacteria), a new toxic marine heterocyst-forming cyanobacterium from a coral reef.</title>
        <authorList>
            <person name="Li H."/>
            <person name="Li R."/>
            <person name="Kang J."/>
            <person name="Hii K.S."/>
            <person name="Mohamed H.F."/>
            <person name="Xu X."/>
            <person name="Luo Z."/>
        </authorList>
    </citation>
    <scope>NUCLEOTIDE SEQUENCE [LARGE SCALE GENOMIC DNA]</scope>
    <source>
        <strain evidence="1 2">TIOX110</strain>
    </source>
</reference>
<proteinExistence type="predicted"/>
<keyword evidence="2" id="KW-1185">Reference proteome</keyword>
<organism evidence="1 2">
    <name type="scientific">Okeanomitos corallinicola TIOX110</name>
    <dbReference type="NCBI Taxonomy" id="3133117"/>
    <lineage>
        <taxon>Bacteria</taxon>
        <taxon>Bacillati</taxon>
        <taxon>Cyanobacteriota</taxon>
        <taxon>Cyanophyceae</taxon>
        <taxon>Nostocales</taxon>
        <taxon>Aphanizomenonaceae</taxon>
        <taxon>Okeanomitos</taxon>
    </lineage>
</organism>
<evidence type="ECO:0000313" key="1">
    <source>
        <dbReference type="EMBL" id="WZB88763.1"/>
    </source>
</evidence>